<feature type="region of interest" description="Disordered" evidence="2">
    <location>
        <begin position="70"/>
        <end position="127"/>
    </location>
</feature>
<keyword evidence="1" id="KW-0175">Coiled coil</keyword>
<gene>
    <name evidence="4" type="ORF">ABW99_09825</name>
</gene>
<dbReference type="EMBL" id="CP011568">
    <property type="protein sequence ID" value="AKJ68469.1"/>
    <property type="molecule type" value="Genomic_DNA"/>
</dbReference>
<evidence type="ECO:0000313" key="5">
    <source>
        <dbReference type="Proteomes" id="UP000036700"/>
    </source>
</evidence>
<dbReference type="RefSeq" id="WP_047214308.1">
    <property type="nucleotide sequence ID" value="NZ_CP011568.3"/>
</dbReference>
<dbReference type="KEGG" id="ptx:ABW99_09825"/>
<feature type="compositionally biased region" description="Low complexity" evidence="2">
    <location>
        <begin position="79"/>
        <end position="121"/>
    </location>
</feature>
<dbReference type="Proteomes" id="UP000036700">
    <property type="component" value="Chromosome"/>
</dbReference>
<dbReference type="PATRIC" id="fig|445709.3.peg.2102"/>
<feature type="coiled-coil region" evidence="1">
    <location>
        <begin position="38"/>
        <end position="65"/>
    </location>
</feature>
<dbReference type="SUPFAM" id="SSF56935">
    <property type="entry name" value="Porins"/>
    <property type="match status" value="1"/>
</dbReference>
<dbReference type="AlphaFoldDB" id="A0A0G3ER34"/>
<evidence type="ECO:0000256" key="1">
    <source>
        <dbReference type="SAM" id="Coils"/>
    </source>
</evidence>
<feature type="signal peptide" evidence="3">
    <location>
        <begin position="1"/>
        <end position="26"/>
    </location>
</feature>
<sequence length="439" mass="46678">MNNRNRFFPVDAIAWGVLLFALSAQAQEQAPPSLDDQITQLSREINQQQREILSLKKRLTQLEMSRRGRGVTAWDAAQADTPSGATATGDAGGASDAASAQDGGAAAIGQTQQQQKNTAAAYRSPSENAVVQEQHAPLFDKKLTIDAGVSYGYYDRRQLALTGFLALDAIFLGNINLSETKASVWTFDVNTRYGITDRLSVSLDVPYLYRSSDFISAGAGGAATALSDQTKNAGSIGDVTASVYYQFVKESATWPDIVGSLRVTAPTGSSPFGIKFTSPADNNNLNFPTSLPTGNGVWALTAGISVLRTYDPVILFGSLAYTYNLPRSFSDISPIPSVVTPAKVKLGDVLQVGAGIALALNDRTALSLSYSAAISQATKTQAPGESYVTVPGSSSNAASLNVGLNYVINKHWTFNGYFDAGMSPDAPNYVIGIRFPYTF</sequence>
<accession>A0A0G3ER34</accession>
<keyword evidence="5" id="KW-1185">Reference proteome</keyword>
<evidence type="ECO:0008006" key="6">
    <source>
        <dbReference type="Google" id="ProtNLM"/>
    </source>
</evidence>
<reference evidence="5" key="1">
    <citation type="submission" date="2015-06" db="EMBL/GenBank/DDBJ databases">
        <authorList>
            <person name="Lim Y.L."/>
            <person name="Ee R."/>
            <person name="Yong D."/>
            <person name="How K.Y."/>
            <person name="Yin W.F."/>
            <person name="Chan K.G."/>
        </authorList>
    </citation>
    <scope>NUCLEOTIDE SEQUENCE [LARGE SCALE GENOMIC DNA]</scope>
    <source>
        <strain evidence="5">DSM 25325</strain>
    </source>
</reference>
<organism evidence="4 5">
    <name type="scientific">Pandoraea thiooxydans</name>
    <dbReference type="NCBI Taxonomy" id="445709"/>
    <lineage>
        <taxon>Bacteria</taxon>
        <taxon>Pseudomonadati</taxon>
        <taxon>Pseudomonadota</taxon>
        <taxon>Betaproteobacteria</taxon>
        <taxon>Burkholderiales</taxon>
        <taxon>Burkholderiaceae</taxon>
        <taxon>Pandoraea</taxon>
    </lineage>
</organism>
<dbReference type="OrthoDB" id="5297564at2"/>
<evidence type="ECO:0000313" key="4">
    <source>
        <dbReference type="EMBL" id="AKJ68469.1"/>
    </source>
</evidence>
<evidence type="ECO:0000256" key="3">
    <source>
        <dbReference type="SAM" id="SignalP"/>
    </source>
</evidence>
<keyword evidence="3" id="KW-0732">Signal</keyword>
<protein>
    <recommendedName>
        <fullName evidence="6">Transporter</fullName>
    </recommendedName>
</protein>
<feature type="chain" id="PRO_5002553308" description="Transporter" evidence="3">
    <location>
        <begin position="27"/>
        <end position="439"/>
    </location>
</feature>
<name>A0A0G3ER34_9BURK</name>
<evidence type="ECO:0000256" key="2">
    <source>
        <dbReference type="SAM" id="MobiDB-lite"/>
    </source>
</evidence>
<dbReference type="STRING" id="445709.ABW99_09825"/>
<proteinExistence type="predicted"/>